<keyword evidence="3" id="KW-1185">Reference proteome</keyword>
<dbReference type="Proteomes" id="UP000887574">
    <property type="component" value="Unplaced"/>
</dbReference>
<reference evidence="4" key="1">
    <citation type="submission" date="2022-11" db="UniProtKB">
        <authorList>
            <consortium name="WormBaseParasite"/>
        </authorList>
    </citation>
    <scope>IDENTIFICATION</scope>
</reference>
<evidence type="ECO:0000313" key="3">
    <source>
        <dbReference type="Proteomes" id="UP000887574"/>
    </source>
</evidence>
<evidence type="ECO:0000256" key="1">
    <source>
        <dbReference type="SAM" id="MobiDB-lite"/>
    </source>
</evidence>
<accession>A0A915EKV0</accession>
<organism evidence="3 4">
    <name type="scientific">Ditylenchus dipsaci</name>
    <dbReference type="NCBI Taxonomy" id="166011"/>
    <lineage>
        <taxon>Eukaryota</taxon>
        <taxon>Metazoa</taxon>
        <taxon>Ecdysozoa</taxon>
        <taxon>Nematoda</taxon>
        <taxon>Chromadorea</taxon>
        <taxon>Rhabditida</taxon>
        <taxon>Tylenchina</taxon>
        <taxon>Tylenchomorpha</taxon>
        <taxon>Sphaerularioidea</taxon>
        <taxon>Anguinidae</taxon>
        <taxon>Anguininae</taxon>
        <taxon>Ditylenchus</taxon>
    </lineage>
</organism>
<evidence type="ECO:0000313" key="4">
    <source>
        <dbReference type="WBParaSite" id="jg6993"/>
    </source>
</evidence>
<sequence length="153" mass="17412">MSFGSLIVIVLVGFILLSIISEQQVEAKSKEGNKGGVPTKKPKVPKGKKSTPKFKRKTTTRKRKKTTKKNRDKKSTLRWKRFCIPKIKRCGPKDKYFDVAQKNLKDVKIEKADKIKGVKCTSDKDCYPVVQECRMSSISKAKYVVSQNIAIFE</sequence>
<feature type="signal peptide" evidence="2">
    <location>
        <begin position="1"/>
        <end position="27"/>
    </location>
</feature>
<evidence type="ECO:0000256" key="2">
    <source>
        <dbReference type="SAM" id="SignalP"/>
    </source>
</evidence>
<protein>
    <submittedName>
        <fullName evidence="4">Uncharacterized protein</fullName>
    </submittedName>
</protein>
<dbReference type="WBParaSite" id="jg6993">
    <property type="protein sequence ID" value="jg6993"/>
    <property type="gene ID" value="jg6993"/>
</dbReference>
<feature type="region of interest" description="Disordered" evidence="1">
    <location>
        <begin position="27"/>
        <end position="75"/>
    </location>
</feature>
<feature type="chain" id="PRO_5037265362" evidence="2">
    <location>
        <begin position="28"/>
        <end position="153"/>
    </location>
</feature>
<proteinExistence type="predicted"/>
<keyword evidence="2" id="KW-0732">Signal</keyword>
<dbReference type="AlphaFoldDB" id="A0A915EKV0"/>
<name>A0A915EKV0_9BILA</name>
<feature type="compositionally biased region" description="Basic residues" evidence="1">
    <location>
        <begin position="40"/>
        <end position="75"/>
    </location>
</feature>